<organism evidence="1 2">
    <name type="scientific">Desulfonatronospira thiodismutans ASO3-1</name>
    <dbReference type="NCBI Taxonomy" id="555779"/>
    <lineage>
        <taxon>Bacteria</taxon>
        <taxon>Pseudomonadati</taxon>
        <taxon>Thermodesulfobacteriota</taxon>
        <taxon>Desulfovibrionia</taxon>
        <taxon>Desulfovibrionales</taxon>
        <taxon>Desulfonatronovibrionaceae</taxon>
        <taxon>Desulfonatronospira</taxon>
    </lineage>
</organism>
<dbReference type="SUPFAM" id="SSF48452">
    <property type="entry name" value="TPR-like"/>
    <property type="match status" value="1"/>
</dbReference>
<dbReference type="Proteomes" id="UP000005496">
    <property type="component" value="Unassembled WGS sequence"/>
</dbReference>
<keyword evidence="2" id="KW-1185">Reference proteome</keyword>
<reference evidence="1" key="1">
    <citation type="submission" date="2010-05" db="EMBL/GenBank/DDBJ databases">
        <title>The draft genome of Desulfonatronospira thiodismutans ASO3-1.</title>
        <authorList>
            <consortium name="US DOE Joint Genome Institute (JGI-PGF)"/>
            <person name="Lucas S."/>
            <person name="Copeland A."/>
            <person name="Lapidus A."/>
            <person name="Cheng J.-F."/>
            <person name="Bruce D."/>
            <person name="Goodwin L."/>
            <person name="Pitluck S."/>
            <person name="Chertkov O."/>
            <person name="Brettin T."/>
            <person name="Detter J.C."/>
            <person name="Han C."/>
            <person name="Land M.L."/>
            <person name="Hauser L."/>
            <person name="Kyrpides N."/>
            <person name="Mikhailova N."/>
            <person name="Muyzer G."/>
            <person name="Woyke T."/>
        </authorList>
    </citation>
    <scope>NUCLEOTIDE SEQUENCE [LARGE SCALE GENOMIC DNA]</scope>
    <source>
        <strain evidence="1">ASO3-1</strain>
    </source>
</reference>
<dbReference type="InterPro" id="IPR011009">
    <property type="entry name" value="Kinase-like_dom_sf"/>
</dbReference>
<dbReference type="SUPFAM" id="SSF56112">
    <property type="entry name" value="Protein kinase-like (PK-like)"/>
    <property type="match status" value="1"/>
</dbReference>
<dbReference type="InterPro" id="IPR004119">
    <property type="entry name" value="EcKL"/>
</dbReference>
<dbReference type="Pfam" id="PF02958">
    <property type="entry name" value="EcKL"/>
    <property type="match status" value="1"/>
</dbReference>
<name>D6SKV1_9BACT</name>
<evidence type="ECO:0000313" key="1">
    <source>
        <dbReference type="EMBL" id="EFI35312.1"/>
    </source>
</evidence>
<sequence length="551" mass="64686">MCLGFSLFAVIKYYKKFIFHSASPVKFIVLLRLRFFAERAKCAELWGKSTEIWQEILHICSGKSPVEAYLELGRAGRLYGLLDIAEESVKSGLNMHPHNIQLKKEYAEIATHRENWPEAIKRWQEVVEKNDEDLSPSISLIQLSKAILKYKLYKNNKIEAQLWNDFKAIEIQIHKIIAKKSHDPVLMLELTEWALINNERLQAEHQLSMFMNVCRTTTIASSLIIKFINLCNNNNLLKNKDKMYCAINNYSDIKISTVNVLSYISNKKIKYNEIKTLNCDKGLSNHGVWFHEARSYKIIEKVTSVLNEKIVLRHIYKNNISTEDIVPRLYGYIEHEYISIVYMEYLKNIGNVPKFNKHNAVKISDAIIMFEDYLSSIPEICSKKFNINNIVYRIKLLFDKVSCFESKDILKKLCKFVEYESFILTNYPYVACHGDLTFDNMYFKMYENGNISKIKILDFGLCMKYPIGYDFHHFIRESILNKEFLPFLHQMIKNYALAKNIDEQKLYYNATFFAAIRALNVVGRSNNKDFLFKEIDNLIKITRSFFKIRNN</sequence>
<dbReference type="AlphaFoldDB" id="D6SKV1"/>
<gene>
    <name evidence="1" type="ORF">Dthio_PD2727</name>
</gene>
<dbReference type="InterPro" id="IPR011990">
    <property type="entry name" value="TPR-like_helical_dom_sf"/>
</dbReference>
<proteinExistence type="predicted"/>
<protein>
    <submittedName>
        <fullName evidence="1">Uncharacterized protein</fullName>
    </submittedName>
</protein>
<dbReference type="EMBL" id="ACJN02000001">
    <property type="protein sequence ID" value="EFI35312.1"/>
    <property type="molecule type" value="Genomic_DNA"/>
</dbReference>
<accession>D6SKV1</accession>
<evidence type="ECO:0000313" key="2">
    <source>
        <dbReference type="Proteomes" id="UP000005496"/>
    </source>
</evidence>
<dbReference type="Gene3D" id="1.25.40.10">
    <property type="entry name" value="Tetratricopeptide repeat domain"/>
    <property type="match status" value="1"/>
</dbReference>
<comment type="caution">
    <text evidence="1">The sequence shown here is derived from an EMBL/GenBank/DDBJ whole genome shotgun (WGS) entry which is preliminary data.</text>
</comment>